<dbReference type="GO" id="GO:0004341">
    <property type="term" value="F:gluconolactonase activity"/>
    <property type="evidence" value="ECO:0007669"/>
    <property type="project" value="TreeGrafter"/>
</dbReference>
<evidence type="ECO:0000313" key="5">
    <source>
        <dbReference type="EMBL" id="QHO70375.1"/>
    </source>
</evidence>
<dbReference type="AlphaFoldDB" id="A0A7L5AKQ3"/>
<dbReference type="InterPro" id="IPR011042">
    <property type="entry name" value="6-blade_b-propeller_TolB-like"/>
</dbReference>
<feature type="binding site" evidence="3">
    <location>
        <position position="113"/>
    </location>
    <ligand>
        <name>substrate</name>
    </ligand>
</feature>
<evidence type="ECO:0000256" key="1">
    <source>
        <dbReference type="ARBA" id="ARBA00008853"/>
    </source>
</evidence>
<evidence type="ECO:0000256" key="2">
    <source>
        <dbReference type="PIRSR" id="PIRSR605511-1"/>
    </source>
</evidence>
<dbReference type="KEGG" id="mant:BHD05_12655"/>
<dbReference type="GO" id="GO:0005509">
    <property type="term" value="F:calcium ion binding"/>
    <property type="evidence" value="ECO:0007669"/>
    <property type="project" value="TreeGrafter"/>
</dbReference>
<dbReference type="InterPro" id="IPR013658">
    <property type="entry name" value="SGL"/>
</dbReference>
<dbReference type="PANTHER" id="PTHR10907">
    <property type="entry name" value="REGUCALCIN"/>
    <property type="match status" value="1"/>
</dbReference>
<dbReference type="EMBL" id="CP017146">
    <property type="protein sequence ID" value="QHO70375.1"/>
    <property type="molecule type" value="Genomic_DNA"/>
</dbReference>
<feature type="binding site" evidence="3">
    <location>
        <position position="157"/>
    </location>
    <ligand>
        <name>a divalent metal cation</name>
        <dbReference type="ChEBI" id="CHEBI:60240"/>
    </ligand>
</feature>
<feature type="binding site" evidence="3">
    <location>
        <position position="207"/>
    </location>
    <ligand>
        <name>a divalent metal cation</name>
        <dbReference type="ChEBI" id="CHEBI:60240"/>
    </ligand>
</feature>
<evidence type="ECO:0000256" key="3">
    <source>
        <dbReference type="PIRSR" id="PIRSR605511-2"/>
    </source>
</evidence>
<dbReference type="SUPFAM" id="SSF63829">
    <property type="entry name" value="Calcium-dependent phosphotriesterase"/>
    <property type="match status" value="1"/>
</dbReference>
<sequence length="312" mass="33518">MPCMDDVKLQFEGTSDVRSVSARRIPSQLEVGEGPRWDPHLQEWTCIDISTGGFFVGLESGSPAVTFPAPLGCTARHVSGAVLGACRDGLYSWDGITPPAKFAHLPTPLKQLNDGRCDAMGRWWIGGVGLGDDDGCLMRLDLDGSLEVVAGGYALPNGIDWFAEAGVMLHADSYSRRIFAYDFDLESGCVENRRVWWQGTKDDGLPDGLCIADDGTVWVAFWGGHVVRQLDSTGSTIRELRTPMSQPSSVTFGGPSGSQMFITSAWADLEPSERAEQPWAGDGMVIEGLGRSNGDADCLVPITALSSSRLDG</sequence>
<feature type="active site" description="Proton donor/acceptor" evidence="2">
    <location>
        <position position="207"/>
    </location>
</feature>
<dbReference type="GO" id="GO:0019853">
    <property type="term" value="P:L-ascorbic acid biosynthetic process"/>
    <property type="evidence" value="ECO:0007669"/>
    <property type="project" value="TreeGrafter"/>
</dbReference>
<feature type="domain" description="SMP-30/Gluconolactonase/LRE-like region" evidence="4">
    <location>
        <begin position="31"/>
        <end position="265"/>
    </location>
</feature>
<dbReference type="PANTHER" id="PTHR10907:SF47">
    <property type="entry name" value="REGUCALCIN"/>
    <property type="match status" value="1"/>
</dbReference>
<dbReference type="PRINTS" id="PR01790">
    <property type="entry name" value="SMP30FAMILY"/>
</dbReference>
<dbReference type="Gene3D" id="2.120.10.30">
    <property type="entry name" value="TolB, C-terminal domain"/>
    <property type="match status" value="1"/>
</dbReference>
<comment type="similarity">
    <text evidence="1">Belongs to the SMP-30/CGR1 family.</text>
</comment>
<reference evidence="5 6" key="1">
    <citation type="submission" date="2016-09" db="EMBL/GenBank/DDBJ databases">
        <title>Complete genome sequence of microbes from the polar regions.</title>
        <authorList>
            <person name="Liao L."/>
            <person name="Chen B."/>
        </authorList>
    </citation>
    <scope>NUCLEOTIDE SEQUENCE [LARGE SCALE GENOMIC DNA]</scope>
    <source>
        <strain evidence="5 6">ZS314</strain>
    </source>
</reference>
<dbReference type="Proteomes" id="UP000464507">
    <property type="component" value="Chromosome"/>
</dbReference>
<name>A0A7L5AKQ3_9MICO</name>
<keyword evidence="3" id="KW-0479">Metal-binding</keyword>
<feature type="binding site" evidence="3">
    <location>
        <position position="33"/>
    </location>
    <ligand>
        <name>a divalent metal cation</name>
        <dbReference type="ChEBI" id="CHEBI:60240"/>
    </ligand>
</feature>
<evidence type="ECO:0000313" key="6">
    <source>
        <dbReference type="Proteomes" id="UP000464507"/>
    </source>
</evidence>
<evidence type="ECO:0000259" key="4">
    <source>
        <dbReference type="Pfam" id="PF08450"/>
    </source>
</evidence>
<gene>
    <name evidence="5" type="ORF">BHD05_12655</name>
</gene>
<dbReference type="InterPro" id="IPR005511">
    <property type="entry name" value="SMP-30"/>
</dbReference>
<keyword evidence="3" id="KW-0862">Zinc</keyword>
<accession>A0A7L5AKQ3</accession>
<comment type="cofactor">
    <cofactor evidence="3">
        <name>Zn(2+)</name>
        <dbReference type="ChEBI" id="CHEBI:29105"/>
    </cofactor>
    <text evidence="3">Binds 1 divalent metal cation per subunit.</text>
</comment>
<keyword evidence="6" id="KW-1185">Reference proteome</keyword>
<dbReference type="Pfam" id="PF08450">
    <property type="entry name" value="SGL"/>
    <property type="match status" value="1"/>
</dbReference>
<protein>
    <recommendedName>
        <fullName evidence="4">SMP-30/Gluconolactonase/LRE-like region domain-containing protein</fullName>
    </recommendedName>
</protein>
<organism evidence="5 6">
    <name type="scientific">Marisediminicola antarctica</name>
    <dbReference type="NCBI Taxonomy" id="674079"/>
    <lineage>
        <taxon>Bacteria</taxon>
        <taxon>Bacillati</taxon>
        <taxon>Actinomycetota</taxon>
        <taxon>Actinomycetes</taxon>
        <taxon>Micrococcales</taxon>
        <taxon>Microbacteriaceae</taxon>
        <taxon>Marisediminicola</taxon>
    </lineage>
</organism>
<proteinExistence type="inferred from homology"/>